<dbReference type="EMBL" id="CAMAPD010000021">
    <property type="protein sequence ID" value="CAH9066276.1"/>
    <property type="molecule type" value="Genomic_DNA"/>
</dbReference>
<name>A0ABN8UQB0_9GAMM</name>
<accession>A0ABN8UQB0</accession>
<reference evidence="2 3" key="1">
    <citation type="submission" date="2022-07" db="EMBL/GenBank/DDBJ databases">
        <authorList>
            <person name="Criscuolo A."/>
        </authorList>
    </citation>
    <scope>NUCLEOTIDE SEQUENCE [LARGE SCALE GENOMIC DNA]</scope>
    <source>
        <strain evidence="3">CIP 111951</strain>
    </source>
</reference>
<dbReference type="RefSeq" id="WP_261594836.1">
    <property type="nucleotide sequence ID" value="NZ_CAMAPD010000021.1"/>
</dbReference>
<evidence type="ECO:0000256" key="1">
    <source>
        <dbReference type="SAM" id="Coils"/>
    </source>
</evidence>
<organism evidence="2 3">
    <name type="scientific">Pseudoalteromonas holothuriae</name>
    <dbReference type="NCBI Taxonomy" id="2963714"/>
    <lineage>
        <taxon>Bacteria</taxon>
        <taxon>Pseudomonadati</taxon>
        <taxon>Pseudomonadota</taxon>
        <taxon>Gammaproteobacteria</taxon>
        <taxon>Alteromonadales</taxon>
        <taxon>Pseudoalteromonadaceae</taxon>
        <taxon>Pseudoalteromonas</taxon>
    </lineage>
</organism>
<gene>
    <name evidence="2" type="ORF">PSECIP111951_03543</name>
</gene>
<feature type="coiled-coil region" evidence="1">
    <location>
        <begin position="72"/>
        <end position="134"/>
    </location>
</feature>
<evidence type="ECO:0000313" key="3">
    <source>
        <dbReference type="Proteomes" id="UP001152485"/>
    </source>
</evidence>
<evidence type="ECO:0000313" key="2">
    <source>
        <dbReference type="EMBL" id="CAH9066276.1"/>
    </source>
</evidence>
<sequence>MLLFNGINEPIKKSTTATKNTQLNHLDKRQEFAKEMASTQPSSLSEQLRNKDVSTYLRNQTFLEKAQEAALLQRMGVNKEKLEELKEQLEALDKMLADGTISQEAYQEQRAVIEQEIAKEYEQAQKRREEEEKSQGKL</sequence>
<comment type="caution">
    <text evidence="2">The sequence shown here is derived from an EMBL/GenBank/DDBJ whole genome shotgun (WGS) entry which is preliminary data.</text>
</comment>
<proteinExistence type="predicted"/>
<protein>
    <submittedName>
        <fullName evidence="2">Uncharacterized protein</fullName>
    </submittedName>
</protein>
<dbReference type="Proteomes" id="UP001152485">
    <property type="component" value="Unassembled WGS sequence"/>
</dbReference>
<keyword evidence="1" id="KW-0175">Coiled coil</keyword>